<keyword evidence="10" id="KW-1185">Reference proteome</keyword>
<feature type="chain" id="PRO_5046890387" evidence="7">
    <location>
        <begin position="27"/>
        <end position="453"/>
    </location>
</feature>
<keyword evidence="4 5" id="KW-0720">Serine protease</keyword>
<accession>A0ABP6RWU4</accession>
<keyword evidence="7" id="KW-0732">Signal</keyword>
<dbReference type="InterPro" id="IPR023828">
    <property type="entry name" value="Peptidase_S8_Ser-AS"/>
</dbReference>
<evidence type="ECO:0000256" key="3">
    <source>
        <dbReference type="ARBA" id="ARBA00022801"/>
    </source>
</evidence>
<feature type="domain" description="Peptidase S8/S53" evidence="8">
    <location>
        <begin position="143"/>
        <end position="441"/>
    </location>
</feature>
<dbReference type="SUPFAM" id="SSF52743">
    <property type="entry name" value="Subtilisin-like"/>
    <property type="match status" value="1"/>
</dbReference>
<keyword evidence="2 5" id="KW-0645">Protease</keyword>
<dbReference type="PROSITE" id="PS00138">
    <property type="entry name" value="SUBTILASE_SER"/>
    <property type="match status" value="1"/>
</dbReference>
<evidence type="ECO:0000256" key="7">
    <source>
        <dbReference type="SAM" id="SignalP"/>
    </source>
</evidence>
<name>A0ABP6RWU4_9PSEU</name>
<evidence type="ECO:0000313" key="10">
    <source>
        <dbReference type="Proteomes" id="UP001500483"/>
    </source>
</evidence>
<dbReference type="PROSITE" id="PS00137">
    <property type="entry name" value="SUBTILASE_HIS"/>
    <property type="match status" value="1"/>
</dbReference>
<dbReference type="PANTHER" id="PTHR43806:SF11">
    <property type="entry name" value="CEREVISIN-RELATED"/>
    <property type="match status" value="1"/>
</dbReference>
<evidence type="ECO:0000256" key="2">
    <source>
        <dbReference type="ARBA" id="ARBA00022670"/>
    </source>
</evidence>
<dbReference type="PANTHER" id="PTHR43806">
    <property type="entry name" value="PEPTIDASE S8"/>
    <property type="match status" value="1"/>
</dbReference>
<dbReference type="RefSeq" id="WP_258342354.1">
    <property type="nucleotide sequence ID" value="NZ_BAAAYK010000038.1"/>
</dbReference>
<evidence type="ECO:0000313" key="9">
    <source>
        <dbReference type="EMBL" id="GAA3362177.1"/>
    </source>
</evidence>
<dbReference type="PROSITE" id="PS51892">
    <property type="entry name" value="SUBTILASE"/>
    <property type="match status" value="1"/>
</dbReference>
<gene>
    <name evidence="9" type="ORF">GCM10020366_49070</name>
</gene>
<organism evidence="9 10">
    <name type="scientific">Saccharopolyspora gregorii</name>
    <dbReference type="NCBI Taxonomy" id="33914"/>
    <lineage>
        <taxon>Bacteria</taxon>
        <taxon>Bacillati</taxon>
        <taxon>Actinomycetota</taxon>
        <taxon>Actinomycetes</taxon>
        <taxon>Pseudonocardiales</taxon>
        <taxon>Pseudonocardiaceae</taxon>
        <taxon>Saccharopolyspora</taxon>
    </lineage>
</organism>
<comment type="caution">
    <text evidence="9">The sequence shown here is derived from an EMBL/GenBank/DDBJ whole genome shotgun (WGS) entry which is preliminary data.</text>
</comment>
<dbReference type="Proteomes" id="UP001500483">
    <property type="component" value="Unassembled WGS sequence"/>
</dbReference>
<comment type="similarity">
    <text evidence="1 5 6">Belongs to the peptidase S8 family.</text>
</comment>
<dbReference type="InterPro" id="IPR036852">
    <property type="entry name" value="Peptidase_S8/S53_dom_sf"/>
</dbReference>
<feature type="active site" description="Charge relay system" evidence="5">
    <location>
        <position position="152"/>
    </location>
</feature>
<dbReference type="Pfam" id="PF00082">
    <property type="entry name" value="Peptidase_S8"/>
    <property type="match status" value="1"/>
</dbReference>
<proteinExistence type="inferred from homology"/>
<dbReference type="InterPro" id="IPR023827">
    <property type="entry name" value="Peptidase_S8_Asp-AS"/>
</dbReference>
<protein>
    <submittedName>
        <fullName evidence="9">S8 family serine peptidase</fullName>
    </submittedName>
</protein>
<dbReference type="EMBL" id="BAAAYK010000038">
    <property type="protein sequence ID" value="GAA3362177.1"/>
    <property type="molecule type" value="Genomic_DNA"/>
</dbReference>
<dbReference type="PROSITE" id="PS00136">
    <property type="entry name" value="SUBTILASE_ASP"/>
    <property type="match status" value="1"/>
</dbReference>
<reference evidence="10" key="1">
    <citation type="journal article" date="2019" name="Int. J. Syst. Evol. Microbiol.">
        <title>The Global Catalogue of Microorganisms (GCM) 10K type strain sequencing project: providing services to taxonomists for standard genome sequencing and annotation.</title>
        <authorList>
            <consortium name="The Broad Institute Genomics Platform"/>
            <consortium name="The Broad Institute Genome Sequencing Center for Infectious Disease"/>
            <person name="Wu L."/>
            <person name="Ma J."/>
        </authorList>
    </citation>
    <scope>NUCLEOTIDE SEQUENCE [LARGE SCALE GENOMIC DNA]</scope>
    <source>
        <strain evidence="10">JCM 9687</strain>
    </source>
</reference>
<dbReference type="PRINTS" id="PR00723">
    <property type="entry name" value="SUBTILISIN"/>
</dbReference>
<evidence type="ECO:0000256" key="1">
    <source>
        <dbReference type="ARBA" id="ARBA00011073"/>
    </source>
</evidence>
<feature type="signal peptide" evidence="7">
    <location>
        <begin position="1"/>
        <end position="26"/>
    </location>
</feature>
<evidence type="ECO:0000259" key="8">
    <source>
        <dbReference type="Pfam" id="PF00082"/>
    </source>
</evidence>
<dbReference type="InterPro" id="IPR022398">
    <property type="entry name" value="Peptidase_S8_His-AS"/>
</dbReference>
<evidence type="ECO:0000256" key="4">
    <source>
        <dbReference type="ARBA" id="ARBA00022825"/>
    </source>
</evidence>
<dbReference type="InterPro" id="IPR015500">
    <property type="entry name" value="Peptidase_S8_subtilisin-rel"/>
</dbReference>
<dbReference type="InterPro" id="IPR000209">
    <property type="entry name" value="Peptidase_S8/S53_dom"/>
</dbReference>
<evidence type="ECO:0000256" key="6">
    <source>
        <dbReference type="RuleBase" id="RU003355"/>
    </source>
</evidence>
<feature type="active site" description="Charge relay system" evidence="5">
    <location>
        <position position="191"/>
    </location>
</feature>
<dbReference type="InterPro" id="IPR050131">
    <property type="entry name" value="Peptidase_S8_subtilisin-like"/>
</dbReference>
<sequence>MPLARSAGAAAASLALLGLLAGPGPAATAEPDPSCTAGGPALRYVVLFDPGLPRATAESEAAGQCGSTAAYYPEIGVAVVDSAEPDFTGRMGRDRAYSAERQVLADRVEAERGEQAAGAGTAPDQQWNLRAIHAADAHATTRGAGALVGVLDSGVDAAHPELAAALDVRRSANCLTPEDPELDAPPEGDAHGTHVAGIIAAADDGAGVTGVAPEARLASIRVVNADGYVHPEAAVCGFVWAAEHGVDVVNSSFLVESAQLGCTRAGSPVPREAVRRAVRYATERDVLTVAAVGNERADLTAVPPEREPVCDAVPTELDGVVSVAAVGPDEVKSGYSSYGLGAVDVAAPGGEQRDEQCVRSTAPGGDYRSTCGTSMAAPHVAGVAALLASRDPDAGAAELGRRLLETARPLPCPADYDLDADGAQDALCRGYATYNGFYGHGLVDARAALAPPG</sequence>
<evidence type="ECO:0000256" key="5">
    <source>
        <dbReference type="PROSITE-ProRule" id="PRU01240"/>
    </source>
</evidence>
<keyword evidence="3 5" id="KW-0378">Hydrolase</keyword>
<feature type="active site" description="Charge relay system" evidence="5">
    <location>
        <position position="374"/>
    </location>
</feature>
<dbReference type="Gene3D" id="3.40.50.200">
    <property type="entry name" value="Peptidase S8/S53 domain"/>
    <property type="match status" value="1"/>
</dbReference>